<dbReference type="EMBL" id="VSSQ01037018">
    <property type="protein sequence ID" value="MPM89611.1"/>
    <property type="molecule type" value="Genomic_DNA"/>
</dbReference>
<comment type="caution">
    <text evidence="1">The sequence shown here is derived from an EMBL/GenBank/DDBJ whole genome shotgun (WGS) entry which is preliminary data.</text>
</comment>
<dbReference type="AlphaFoldDB" id="A0A645DK42"/>
<organism evidence="1">
    <name type="scientific">bioreactor metagenome</name>
    <dbReference type="NCBI Taxonomy" id="1076179"/>
    <lineage>
        <taxon>unclassified sequences</taxon>
        <taxon>metagenomes</taxon>
        <taxon>ecological metagenomes</taxon>
    </lineage>
</organism>
<name>A0A645DK42_9ZZZZ</name>
<accession>A0A645DK42</accession>
<proteinExistence type="predicted"/>
<evidence type="ECO:0000313" key="1">
    <source>
        <dbReference type="EMBL" id="MPM89611.1"/>
    </source>
</evidence>
<reference evidence="1" key="1">
    <citation type="submission" date="2019-08" db="EMBL/GenBank/DDBJ databases">
        <authorList>
            <person name="Kucharzyk K."/>
            <person name="Murdoch R.W."/>
            <person name="Higgins S."/>
            <person name="Loffler F."/>
        </authorList>
    </citation>
    <scope>NUCLEOTIDE SEQUENCE</scope>
</reference>
<sequence>MENIYWVQEWAKVRRDEVVRLPNSFQVHHIFLKHMSKEEFVSAFKEVWEIFTKIYGDIAKLPEKFGMPLHKILDYKYSTKEARASRTAPYGPVKILYNLLISGEIHNEAIMVDVKKFKQLNDVKNTSVIFERLSDYGFYFEGLKGYKFASENIYMSHPDNAQILTILKLMADKAYVTNRINDFLSCHYKLFQEDMNTVNYGHGVDMIADKMHTKQEKVFIYAMDATLREMGYYAGVRESNEGPGYAYYSKESEIRKKGPYHYLMSSNKTKLLLYLRIRNVSKCIEYIKQCPNSVKQIFLWSDTECINREKGNCIHGQEYKIDDNTYWRCGCCSAHFYFKPNISDIQHYIKLVQLGLNK</sequence>
<protein>
    <submittedName>
        <fullName evidence="1">Uncharacterized protein</fullName>
    </submittedName>
</protein>
<gene>
    <name evidence="1" type="ORF">SDC9_136723</name>
</gene>